<gene>
    <name evidence="2" type="ORF">EAI_08195</name>
</gene>
<accession>E2C1P3</accession>
<dbReference type="OMA" id="KAESCME"/>
<organism evidence="3">
    <name type="scientific">Harpegnathos saltator</name>
    <name type="common">Jerdon's jumping ant</name>
    <dbReference type="NCBI Taxonomy" id="610380"/>
    <lineage>
        <taxon>Eukaryota</taxon>
        <taxon>Metazoa</taxon>
        <taxon>Ecdysozoa</taxon>
        <taxon>Arthropoda</taxon>
        <taxon>Hexapoda</taxon>
        <taxon>Insecta</taxon>
        <taxon>Pterygota</taxon>
        <taxon>Neoptera</taxon>
        <taxon>Endopterygota</taxon>
        <taxon>Hymenoptera</taxon>
        <taxon>Apocrita</taxon>
        <taxon>Aculeata</taxon>
        <taxon>Formicoidea</taxon>
        <taxon>Formicidae</taxon>
        <taxon>Ponerinae</taxon>
        <taxon>Ponerini</taxon>
        <taxon>Harpegnathos</taxon>
    </lineage>
</organism>
<dbReference type="OrthoDB" id="7694231at2759"/>
<dbReference type="Proteomes" id="UP000008237">
    <property type="component" value="Unassembled WGS sequence"/>
</dbReference>
<protein>
    <submittedName>
        <fullName evidence="2">Uncharacterized protein</fullName>
    </submittedName>
</protein>
<proteinExistence type="predicted"/>
<name>E2C1P3_HARSA</name>
<evidence type="ECO:0000313" key="3">
    <source>
        <dbReference type="Proteomes" id="UP000008237"/>
    </source>
</evidence>
<keyword evidence="1" id="KW-0175">Coiled coil</keyword>
<sequence>MERQRLEKRLKTSESNGRALSLRATSLESQLADREVALRRLESEYNSQVTELSELKERLLQQSQEGGWSNWVMQFAGSFMRASILRTFAFLSSAALPP</sequence>
<evidence type="ECO:0000256" key="1">
    <source>
        <dbReference type="SAM" id="Coils"/>
    </source>
</evidence>
<reference evidence="2 3" key="1">
    <citation type="journal article" date="2010" name="Science">
        <title>Genomic comparison of the ants Camponotus floridanus and Harpegnathos saltator.</title>
        <authorList>
            <person name="Bonasio R."/>
            <person name="Zhang G."/>
            <person name="Ye C."/>
            <person name="Mutti N.S."/>
            <person name="Fang X."/>
            <person name="Qin N."/>
            <person name="Donahue G."/>
            <person name="Yang P."/>
            <person name="Li Q."/>
            <person name="Li C."/>
            <person name="Zhang P."/>
            <person name="Huang Z."/>
            <person name="Berger S.L."/>
            <person name="Reinberg D."/>
            <person name="Wang J."/>
            <person name="Liebig J."/>
        </authorList>
    </citation>
    <scope>NUCLEOTIDE SEQUENCE [LARGE SCALE GENOMIC DNA]</scope>
    <source>
        <strain evidence="2 3">R22 G/1</strain>
    </source>
</reference>
<dbReference type="InParanoid" id="E2C1P3"/>
<keyword evidence="3" id="KW-1185">Reference proteome</keyword>
<evidence type="ECO:0000313" key="2">
    <source>
        <dbReference type="EMBL" id="EFN78219.1"/>
    </source>
</evidence>
<dbReference type="AlphaFoldDB" id="E2C1P3"/>
<dbReference type="EMBL" id="GL451937">
    <property type="protein sequence ID" value="EFN78219.1"/>
    <property type="molecule type" value="Genomic_DNA"/>
</dbReference>
<feature type="coiled-coil region" evidence="1">
    <location>
        <begin position="24"/>
        <end position="65"/>
    </location>
</feature>